<organism evidence="1 2">
    <name type="scientific">Luteimonas rhizosphaericola</name>
    <dbReference type="NCBI Taxonomy" id="3042024"/>
    <lineage>
        <taxon>Bacteria</taxon>
        <taxon>Pseudomonadati</taxon>
        <taxon>Pseudomonadota</taxon>
        <taxon>Gammaproteobacteria</taxon>
        <taxon>Lysobacterales</taxon>
        <taxon>Lysobacteraceae</taxon>
        <taxon>Luteimonas</taxon>
    </lineage>
</organism>
<dbReference type="EMBL" id="JARXRN010000025">
    <property type="protein sequence ID" value="MDH5831206.1"/>
    <property type="molecule type" value="Genomic_DNA"/>
</dbReference>
<reference evidence="1 2" key="1">
    <citation type="submission" date="2023-04" db="EMBL/GenBank/DDBJ databases">
        <title>Luteimonas sp. M1R5S18.</title>
        <authorList>
            <person name="Sun J.-Q."/>
        </authorList>
    </citation>
    <scope>NUCLEOTIDE SEQUENCE [LARGE SCALE GENOMIC DNA]</scope>
    <source>
        <strain evidence="1 2">M1R5S18</strain>
    </source>
</reference>
<gene>
    <name evidence="1" type="ORF">QFW80_11840</name>
</gene>
<proteinExistence type="predicted"/>
<protein>
    <submittedName>
        <fullName evidence="1">DUF2242 domain-containing protein</fullName>
    </submittedName>
</protein>
<comment type="caution">
    <text evidence="1">The sequence shown here is derived from an EMBL/GenBank/DDBJ whole genome shotgun (WGS) entry which is preliminary data.</text>
</comment>
<sequence length="205" mass="21842">MPVARPPVRVLSCLLLAGLLTACGAREVRHRAEAPPLGEAFSSEDTYARNYRVPPLIACEATRRALLGQGYVIAKQAADSLEATKVFQPQSDVHTQLNVRATCVERAPGGSIVFLNAVQDLHALKAQSSSASVGVSMIGSVSVPVPIGSGSANLVRVGSNTVQNQDFYQRLFDRIAVYLPGTPDVRPPLAEPDVPPDPVIIEHLD</sequence>
<evidence type="ECO:0000313" key="2">
    <source>
        <dbReference type="Proteomes" id="UP001156831"/>
    </source>
</evidence>
<name>A0ABT6JKL2_9GAMM</name>
<dbReference type="Proteomes" id="UP001156831">
    <property type="component" value="Unassembled WGS sequence"/>
</dbReference>
<dbReference type="PROSITE" id="PS51257">
    <property type="entry name" value="PROKAR_LIPOPROTEIN"/>
    <property type="match status" value="1"/>
</dbReference>
<dbReference type="RefSeq" id="WP_280602163.1">
    <property type="nucleotide sequence ID" value="NZ_JARXRN010000025.1"/>
</dbReference>
<keyword evidence="2" id="KW-1185">Reference proteome</keyword>
<dbReference type="Pfam" id="PF10001">
    <property type="entry name" value="DUF2242"/>
    <property type="match status" value="1"/>
</dbReference>
<evidence type="ECO:0000313" key="1">
    <source>
        <dbReference type="EMBL" id="MDH5831206.1"/>
    </source>
</evidence>
<dbReference type="InterPro" id="IPR018718">
    <property type="entry name" value="DUF2242"/>
</dbReference>
<accession>A0ABT6JKL2</accession>